<reference evidence="2 3" key="1">
    <citation type="submission" date="2017-05" db="EMBL/GenBank/DDBJ databases">
        <authorList>
            <person name="Song R."/>
            <person name="Chenine A.L."/>
            <person name="Ruprecht R.M."/>
        </authorList>
    </citation>
    <scope>NUCLEOTIDE SEQUENCE [LARGE SCALE GENOMIC DNA]</scope>
    <source>
        <strain evidence="2 3">CECT 8898</strain>
    </source>
</reference>
<dbReference type="Proteomes" id="UP000207598">
    <property type="component" value="Unassembled WGS sequence"/>
</dbReference>
<keyword evidence="3" id="KW-1185">Reference proteome</keyword>
<evidence type="ECO:0000313" key="3">
    <source>
        <dbReference type="Proteomes" id="UP000207598"/>
    </source>
</evidence>
<proteinExistence type="predicted"/>
<feature type="coiled-coil region" evidence="1">
    <location>
        <begin position="21"/>
        <end position="48"/>
    </location>
</feature>
<sequence>MSSHEQKTDRQPIILTADTRCERLQKQRERATATITDLLDQIEEAQDRIRRGDIDRKSEAAKVLGELKYWLRAARETELELEAIIRKEEGIVDAYAIDLEAARLAVGCRLDSLRACCAEGEVSG</sequence>
<name>A0A238K1S6_9RHOB</name>
<accession>A0A238K1S6</accession>
<evidence type="ECO:0000256" key="1">
    <source>
        <dbReference type="SAM" id="Coils"/>
    </source>
</evidence>
<dbReference type="AlphaFoldDB" id="A0A238K1S6"/>
<dbReference type="OrthoDB" id="7873197at2"/>
<organism evidence="2 3">
    <name type="scientific">Maliponia aquimaris</name>
    <dbReference type="NCBI Taxonomy" id="1673631"/>
    <lineage>
        <taxon>Bacteria</taxon>
        <taxon>Pseudomonadati</taxon>
        <taxon>Pseudomonadota</taxon>
        <taxon>Alphaproteobacteria</taxon>
        <taxon>Rhodobacterales</taxon>
        <taxon>Paracoccaceae</taxon>
        <taxon>Maliponia</taxon>
    </lineage>
</organism>
<protein>
    <submittedName>
        <fullName evidence="2">Uncharacterized protein</fullName>
    </submittedName>
</protein>
<dbReference type="RefSeq" id="WP_094019866.1">
    <property type="nucleotide sequence ID" value="NZ_FXYF01000002.1"/>
</dbReference>
<gene>
    <name evidence="2" type="ORF">MAA8898_01012</name>
</gene>
<evidence type="ECO:0000313" key="2">
    <source>
        <dbReference type="EMBL" id="SMX36723.1"/>
    </source>
</evidence>
<keyword evidence="1" id="KW-0175">Coiled coil</keyword>
<dbReference type="EMBL" id="FXYF01000002">
    <property type="protein sequence ID" value="SMX36723.1"/>
    <property type="molecule type" value="Genomic_DNA"/>
</dbReference>